<keyword evidence="3" id="KW-1185">Reference proteome</keyword>
<organism evidence="2 3">
    <name type="scientific">Clostridium acetireducens DSM 10703</name>
    <dbReference type="NCBI Taxonomy" id="1121290"/>
    <lineage>
        <taxon>Bacteria</taxon>
        <taxon>Bacillati</taxon>
        <taxon>Bacillota</taxon>
        <taxon>Clostridia</taxon>
        <taxon>Eubacteriales</taxon>
        <taxon>Clostridiaceae</taxon>
        <taxon>Clostridium</taxon>
    </lineage>
</organism>
<name>A0A1E8EXT0_9CLOT</name>
<evidence type="ECO:0000259" key="1">
    <source>
        <dbReference type="Pfam" id="PF02589"/>
    </source>
</evidence>
<dbReference type="EMBL" id="LZFO01000023">
    <property type="protein sequence ID" value="OFI05602.1"/>
    <property type="molecule type" value="Genomic_DNA"/>
</dbReference>
<reference evidence="2 3" key="1">
    <citation type="submission" date="2016-06" db="EMBL/GenBank/DDBJ databases">
        <title>Genome sequence of Clostridium acetireducens DSM 10703.</title>
        <authorList>
            <person name="Poehlein A."/>
            <person name="Fluechter S."/>
            <person name="Duerre P."/>
            <person name="Daniel R."/>
        </authorList>
    </citation>
    <scope>NUCLEOTIDE SEQUENCE [LARGE SCALE GENOMIC DNA]</scope>
    <source>
        <strain evidence="2 3">DSM 10703</strain>
    </source>
</reference>
<dbReference type="PANTHER" id="PTHR36179">
    <property type="entry name" value="LUD_DOM DOMAIN-CONTAINING PROTEIN"/>
    <property type="match status" value="1"/>
</dbReference>
<evidence type="ECO:0000313" key="3">
    <source>
        <dbReference type="Proteomes" id="UP000175744"/>
    </source>
</evidence>
<dbReference type="PIRSF" id="PIRSF020269">
    <property type="entry name" value="DUF1121"/>
    <property type="match status" value="1"/>
</dbReference>
<feature type="domain" description="LUD" evidence="1">
    <location>
        <begin position="12"/>
        <end position="205"/>
    </location>
</feature>
<gene>
    <name evidence="2" type="ORF">CLOACE_16080</name>
</gene>
<evidence type="ECO:0000313" key="2">
    <source>
        <dbReference type="EMBL" id="OFI05602.1"/>
    </source>
</evidence>
<dbReference type="Proteomes" id="UP000175744">
    <property type="component" value="Unassembled WGS sequence"/>
</dbReference>
<dbReference type="Pfam" id="PF02589">
    <property type="entry name" value="LUD_dom"/>
    <property type="match status" value="1"/>
</dbReference>
<dbReference type="STRING" id="1121290.CLAOCE_16080"/>
<accession>A0A1E8EXT0</accession>
<protein>
    <recommendedName>
        <fullName evidence="1">LUD domain-containing protein</fullName>
    </recommendedName>
</protein>
<dbReference type="InterPro" id="IPR009501">
    <property type="entry name" value="UCP020269"/>
</dbReference>
<proteinExistence type="predicted"/>
<dbReference type="RefSeq" id="WP_070110582.1">
    <property type="nucleotide sequence ID" value="NZ_LZFO01000023.1"/>
</dbReference>
<comment type="caution">
    <text evidence="2">The sequence shown here is derived from an EMBL/GenBank/DDBJ whole genome shotgun (WGS) entry which is preliminary data.</text>
</comment>
<sequence>MGNLENNKAIGEKVVKALKKNLFDADYCSNTEEAVEYIMKYVKPNCKIGFGGSVTIQSINVKGKINKLPVTILDHNDSNLSKEEKLEIKRQQLICDLFLCSSNAITLNGELVNIDGAGNRVAAMTFGPKKVIIVAGINKICSNEEEAFKRLKEVACIKNNKRLKLKNPCVETEKCVDCHSHTRICRVYSVIKRKPMNSDITVLVVGEELGY</sequence>
<dbReference type="InterPro" id="IPR003741">
    <property type="entry name" value="LUD_dom"/>
</dbReference>
<dbReference type="OrthoDB" id="9809147at2"/>
<dbReference type="PATRIC" id="fig|1121290.3.peg.1595"/>
<dbReference type="AlphaFoldDB" id="A0A1E8EXT0"/>
<dbReference type="PANTHER" id="PTHR36179:SF2">
    <property type="entry name" value="LUD DOMAIN-CONTAINING PROTEIN"/>
    <property type="match status" value="1"/>
</dbReference>